<reference evidence="1" key="1">
    <citation type="submission" date="2022-10" db="EMBL/GenBank/DDBJ databases">
        <title>Rhodococcus sp.75.</title>
        <authorList>
            <person name="Sun M."/>
        </authorList>
    </citation>
    <scope>NUCLEOTIDE SEQUENCE</scope>
    <source>
        <strain evidence="1">75</strain>
    </source>
</reference>
<evidence type="ECO:0000313" key="2">
    <source>
        <dbReference type="Proteomes" id="UP001164965"/>
    </source>
</evidence>
<evidence type="ECO:0000313" key="1">
    <source>
        <dbReference type="EMBL" id="UZJ25366.1"/>
    </source>
</evidence>
<name>A0ABY6P166_9NOCA</name>
<gene>
    <name evidence="1" type="ORF">RHODO2019_02485</name>
</gene>
<proteinExistence type="predicted"/>
<dbReference type="EMBL" id="CP110615">
    <property type="protein sequence ID" value="UZJ25366.1"/>
    <property type="molecule type" value="Genomic_DNA"/>
</dbReference>
<organism evidence="1 2">
    <name type="scientific">Rhodococcus antarcticus</name>
    <dbReference type="NCBI Taxonomy" id="2987751"/>
    <lineage>
        <taxon>Bacteria</taxon>
        <taxon>Bacillati</taxon>
        <taxon>Actinomycetota</taxon>
        <taxon>Actinomycetes</taxon>
        <taxon>Mycobacteriales</taxon>
        <taxon>Nocardiaceae</taxon>
        <taxon>Rhodococcus</taxon>
    </lineage>
</organism>
<dbReference type="Proteomes" id="UP001164965">
    <property type="component" value="Chromosome"/>
</dbReference>
<accession>A0ABY6P166</accession>
<sequence length="102" mass="10188">MSDHVDVLRDEVSASANRFRAVGDTVQDAVGKAGACSFGSGTAGREYSAQGSAVQAATSTVVQVVMAWQSTTGDVADSVIGAVDAYTAQEASTTSAVTAIVA</sequence>
<protein>
    <recommendedName>
        <fullName evidence="3">Excreted virulence factor EspC (Type VII ESX diderm)</fullName>
    </recommendedName>
</protein>
<evidence type="ECO:0008006" key="3">
    <source>
        <dbReference type="Google" id="ProtNLM"/>
    </source>
</evidence>
<dbReference type="RefSeq" id="WP_265383471.1">
    <property type="nucleotide sequence ID" value="NZ_CP110615.1"/>
</dbReference>
<keyword evidence="2" id="KW-1185">Reference proteome</keyword>